<sequence length="811" mass="93986">MWIFFCNFTGSITTNEDMIDKLQSPLSQMISFNEILKQYDAMAQSDDSYLASKAKHILAAQAPYPELREGFTDISLLKKYKNVIKIILQDTFSEVLTNNEIKTASLPFDNVVFNSSERFKRILENAGGKEFLPHLRDFPDHHLYIMTCTIILSAHYGYSIDFKRPFFYDIPDKNGVMRHYRILYNADFMEILPTEKAKNLSKEDIDELLENFDNLALWQEKFPPQSFIGKGFVISSMFDVTNEHAISEIKSSLIANDKRGSESFMYNLQETFKSFFSIPDIRAGFVTYNPKKDQFEKVFGVGLESFILQDKEVEACKEALCQSSYSKLLTENGYFSISDVDKYFELSGGIMPYKSLKEQGIKSVIFAPIASEGNLLGVLELVSTQKNGLNSVNANKLEDIMPFIVTGVLRSMSEEENRIDAIIQNECTSVHSSVYWKFREEAKRFIVDGLEDRQPSFKEIVFKDVYPLYGQIDIKDSSLARNTAIQRDIMIQLSEINKVLEFAWQKNKLPIYEELIFRISNYIDEVKELLNTNSEQAVFNFVQNEIVPVFEHLKNQDKELLQMIISYESSIDMGTKSYYDHRRNYDESVMMINKKLSAVIDKKQKDAQAMFPHYFERYKTDGVEHNMYIGASIVDDQKFDSLYLSNLRLWQLQIMCEMENKHYNLKPELSVPLDVASLMLVYNTSLAIRFRMDEKRFDVDGTYNARYEIIKKRIDKSYIKGTNKRITEPGKMVIVYAQKSDELEYLRYIKFLKSKGYFSGKLEIVELEGLQGVAGLKAIRADILYSVKDSETAVSTDKMYTYEDLIEEFEI</sequence>
<reference evidence="1 2" key="1">
    <citation type="journal article" date="2010" name="Stand. Genomic Sci.">
        <title>Complete genome sequence of Cellulophaga algicola type strain (IC166).</title>
        <authorList>
            <person name="Abt B."/>
            <person name="Lu M."/>
            <person name="Misra M."/>
            <person name="Han C."/>
            <person name="Nolan M."/>
            <person name="Lucas S."/>
            <person name="Hammon N."/>
            <person name="Deshpande S."/>
            <person name="Cheng J.F."/>
            <person name="Tapia R."/>
            <person name="Goodwin L."/>
            <person name="Pitluck S."/>
            <person name="Liolios K."/>
            <person name="Pagani I."/>
            <person name="Ivanova N."/>
            <person name="Mavromatis K."/>
            <person name="Ovchinikova G."/>
            <person name="Pati A."/>
            <person name="Chen A."/>
            <person name="Palaniappan K."/>
            <person name="Land M."/>
            <person name="Hauser L."/>
            <person name="Chang Y.J."/>
            <person name="Jeffries C.D."/>
            <person name="Detter J.C."/>
            <person name="Brambilla E."/>
            <person name="Rohde M."/>
            <person name="Tindall B.J."/>
            <person name="Goker M."/>
            <person name="Woyke T."/>
            <person name="Bristow J."/>
            <person name="Eisen J.A."/>
            <person name="Markowitz V."/>
            <person name="Hugenholtz P."/>
            <person name="Kyrpides N.C."/>
            <person name="Klenk H.P."/>
            <person name="Lapidus A."/>
        </authorList>
    </citation>
    <scope>NUCLEOTIDE SEQUENCE [LARGE SCALE GENOMIC DNA]</scope>
    <source>
        <strain evidence="2">DSM 14237 / IC166 / ACAM 630</strain>
    </source>
</reference>
<protein>
    <recommendedName>
        <fullName evidence="3">GAF domain-containing protein</fullName>
    </recommendedName>
</protein>
<accession>E6X511</accession>
<dbReference type="STRING" id="688270.Celal_0997"/>
<dbReference type="eggNOG" id="COG2203">
    <property type="taxonomic scope" value="Bacteria"/>
</dbReference>
<keyword evidence="2" id="KW-1185">Reference proteome</keyword>
<evidence type="ECO:0000313" key="2">
    <source>
        <dbReference type="Proteomes" id="UP000008634"/>
    </source>
</evidence>
<evidence type="ECO:0000313" key="1">
    <source>
        <dbReference type="EMBL" id="ADV48322.1"/>
    </source>
</evidence>
<dbReference type="SUPFAM" id="SSF55781">
    <property type="entry name" value="GAF domain-like"/>
    <property type="match status" value="1"/>
</dbReference>
<dbReference type="AlphaFoldDB" id="E6X511"/>
<proteinExistence type="predicted"/>
<dbReference type="EMBL" id="CP002453">
    <property type="protein sequence ID" value="ADV48322.1"/>
    <property type="molecule type" value="Genomic_DNA"/>
</dbReference>
<dbReference type="HOGENOM" id="CLU_018532_0_0_10"/>
<dbReference type="Proteomes" id="UP000008634">
    <property type="component" value="Chromosome"/>
</dbReference>
<name>E6X511_CELAD</name>
<dbReference type="KEGG" id="cao:Celal_0997"/>
<evidence type="ECO:0008006" key="3">
    <source>
        <dbReference type="Google" id="ProtNLM"/>
    </source>
</evidence>
<organism evidence="1 2">
    <name type="scientific">Cellulophaga algicola (strain DSM 14237 / IC166 / ACAM 630)</name>
    <dbReference type="NCBI Taxonomy" id="688270"/>
    <lineage>
        <taxon>Bacteria</taxon>
        <taxon>Pseudomonadati</taxon>
        <taxon>Bacteroidota</taxon>
        <taxon>Flavobacteriia</taxon>
        <taxon>Flavobacteriales</taxon>
        <taxon>Flavobacteriaceae</taxon>
        <taxon>Cellulophaga</taxon>
    </lineage>
</organism>
<gene>
    <name evidence="1" type="ordered locus">Celal_0997</name>
</gene>